<dbReference type="GO" id="GO:0003977">
    <property type="term" value="F:UDP-N-acetylglucosamine diphosphorylase activity"/>
    <property type="evidence" value="ECO:0007669"/>
    <property type="project" value="UniProtKB-EC"/>
</dbReference>
<sequence>MQPNLAQVKKKLEECEQSHLLKFWEDLDSKDQDEFLKELNEIPLKNINSIYKKAVKTLNNDVKQLNKCIAPIPRDQIQVAKDVTEKLLEKYLEPAYEAISKNKVAVILLAGGQGTRLGVRYPKGMFSVGLPSEKTLFQLQAERIRRVLELANSKKGRIGNICWYIMTSESTDLQTQQYLEEHNFFELKRENIVIFQQGVLPCFDNFGKIILSSKRSIAMAPDGNGGIYRALQKNGILDDMDRRGIEYVHVYGVDNILVKVADPAFLGYCISKKADCGAKVIKKADPAEPVGVICKVDGKIKVVEYSEIDSKLASLRDENGDLLYSAGSICNHFFTTQFLKKIAKNHEEEIPLHVAKKKIVQYNGTFIHPQSPNGIKIEKFIFDVFQFSENFATWEVEVNREFSPLKNAEGKDSPATARRDLLNLHKMFIEKAGAKCESDVEISPLLSYSGENLDKFRGKIFKSRTVIGPSGDIINGDFGI</sequence>
<comment type="catalytic activity">
    <reaction evidence="6">
        <text>N-acetyl-alpha-D-glucosamine 1-phosphate + UTP + H(+) = UDP-N-acetyl-alpha-D-glucosamine + diphosphate</text>
        <dbReference type="Rhea" id="RHEA:13509"/>
        <dbReference type="ChEBI" id="CHEBI:15378"/>
        <dbReference type="ChEBI" id="CHEBI:33019"/>
        <dbReference type="ChEBI" id="CHEBI:46398"/>
        <dbReference type="ChEBI" id="CHEBI:57705"/>
        <dbReference type="ChEBI" id="CHEBI:57776"/>
        <dbReference type="EC" id="2.7.7.23"/>
    </reaction>
</comment>
<dbReference type="FunFam" id="3.90.550.10:FF:000075">
    <property type="entry name" value="Probable UDP-N-acetylglucosamine pyrophosphorylase"/>
    <property type="match status" value="1"/>
</dbReference>
<evidence type="ECO:0000256" key="6">
    <source>
        <dbReference type="ARBA" id="ARBA00048493"/>
    </source>
</evidence>
<proteinExistence type="inferred from homology"/>
<dbReference type="Proteomes" id="UP001154078">
    <property type="component" value="Chromosome 3"/>
</dbReference>
<evidence type="ECO:0000256" key="3">
    <source>
        <dbReference type="ARBA" id="ARBA00012457"/>
    </source>
</evidence>
<accession>A0A9P0B2M6</accession>
<dbReference type="EMBL" id="OV121134">
    <property type="protein sequence ID" value="CAH0552743.1"/>
    <property type="molecule type" value="Genomic_DNA"/>
</dbReference>
<dbReference type="InterPro" id="IPR039741">
    <property type="entry name" value="UDP-sugar_pyrophosphorylase"/>
</dbReference>
<evidence type="ECO:0000256" key="1">
    <source>
        <dbReference type="ARBA" id="ARBA00005208"/>
    </source>
</evidence>
<evidence type="ECO:0000256" key="2">
    <source>
        <dbReference type="ARBA" id="ARBA00010401"/>
    </source>
</evidence>
<keyword evidence="8" id="KW-1185">Reference proteome</keyword>
<gene>
    <name evidence="7" type="ORF">MELIAE_LOCUS4904</name>
</gene>
<dbReference type="SUPFAM" id="SSF53448">
    <property type="entry name" value="Nucleotide-diphospho-sugar transferases"/>
    <property type="match status" value="1"/>
</dbReference>
<organism evidence="7 8">
    <name type="scientific">Brassicogethes aeneus</name>
    <name type="common">Rape pollen beetle</name>
    <name type="synonym">Meligethes aeneus</name>
    <dbReference type="NCBI Taxonomy" id="1431903"/>
    <lineage>
        <taxon>Eukaryota</taxon>
        <taxon>Metazoa</taxon>
        <taxon>Ecdysozoa</taxon>
        <taxon>Arthropoda</taxon>
        <taxon>Hexapoda</taxon>
        <taxon>Insecta</taxon>
        <taxon>Pterygota</taxon>
        <taxon>Neoptera</taxon>
        <taxon>Endopterygota</taxon>
        <taxon>Coleoptera</taxon>
        <taxon>Polyphaga</taxon>
        <taxon>Cucujiformia</taxon>
        <taxon>Nitidulidae</taxon>
        <taxon>Meligethinae</taxon>
        <taxon>Brassicogethes</taxon>
    </lineage>
</organism>
<dbReference type="EC" id="2.7.7.23" evidence="3"/>
<keyword evidence="5" id="KW-0548">Nucleotidyltransferase</keyword>
<keyword evidence="4" id="KW-0808">Transferase</keyword>
<dbReference type="AlphaFoldDB" id="A0A9P0B2M6"/>
<evidence type="ECO:0000256" key="4">
    <source>
        <dbReference type="ARBA" id="ARBA00022679"/>
    </source>
</evidence>
<dbReference type="InterPro" id="IPR002618">
    <property type="entry name" value="UDPGP_fam"/>
</dbReference>
<comment type="similarity">
    <text evidence="2">Belongs to the UDPGP type 1 family.</text>
</comment>
<evidence type="ECO:0000313" key="7">
    <source>
        <dbReference type="EMBL" id="CAH0552743.1"/>
    </source>
</evidence>
<reference evidence="7" key="1">
    <citation type="submission" date="2021-12" db="EMBL/GenBank/DDBJ databases">
        <authorList>
            <person name="King R."/>
        </authorList>
    </citation>
    <scope>NUCLEOTIDE SEQUENCE</scope>
</reference>
<name>A0A9P0B2M6_BRAAE</name>
<dbReference type="InterPro" id="IPR029044">
    <property type="entry name" value="Nucleotide-diphossugar_trans"/>
</dbReference>
<dbReference type="Gene3D" id="3.90.550.10">
    <property type="entry name" value="Spore Coat Polysaccharide Biosynthesis Protein SpsA, Chain A"/>
    <property type="match status" value="1"/>
</dbReference>
<dbReference type="PANTHER" id="PTHR11952">
    <property type="entry name" value="UDP- GLUCOSE PYROPHOSPHORYLASE"/>
    <property type="match status" value="1"/>
</dbReference>
<dbReference type="CDD" id="cd04193">
    <property type="entry name" value="UDPGlcNAc_PPase"/>
    <property type="match status" value="1"/>
</dbReference>
<evidence type="ECO:0000256" key="5">
    <source>
        <dbReference type="ARBA" id="ARBA00022695"/>
    </source>
</evidence>
<comment type="pathway">
    <text evidence="1">Nucleotide-sugar biosynthesis; UDP-N-acetyl-alpha-D-glucosamine biosynthesis; UDP-N-acetyl-alpha-D-glucosamine from N-acetyl-alpha-D-glucosamine 1-phosphate: step 1/1.</text>
</comment>
<protein>
    <recommendedName>
        <fullName evidence="3">UDP-N-acetylglucosamine diphosphorylase</fullName>
        <ecNumber evidence="3">2.7.7.23</ecNumber>
    </recommendedName>
</protein>
<evidence type="ECO:0000313" key="8">
    <source>
        <dbReference type="Proteomes" id="UP001154078"/>
    </source>
</evidence>
<dbReference type="GO" id="GO:0006048">
    <property type="term" value="P:UDP-N-acetylglucosamine biosynthetic process"/>
    <property type="evidence" value="ECO:0007669"/>
    <property type="project" value="TreeGrafter"/>
</dbReference>
<dbReference type="OrthoDB" id="532420at2759"/>
<dbReference type="Pfam" id="PF01704">
    <property type="entry name" value="UDPGP"/>
    <property type="match status" value="1"/>
</dbReference>
<dbReference type="PANTHER" id="PTHR11952:SF2">
    <property type="entry name" value="LD24639P"/>
    <property type="match status" value="1"/>
</dbReference>